<keyword evidence="7" id="KW-1185">Reference proteome</keyword>
<keyword evidence="2" id="KW-0963">Cytoplasm</keyword>
<feature type="region of interest" description="Disordered" evidence="5">
    <location>
        <begin position="276"/>
        <end position="304"/>
    </location>
</feature>
<feature type="compositionally biased region" description="Polar residues" evidence="5">
    <location>
        <begin position="1033"/>
        <end position="1044"/>
    </location>
</feature>
<keyword evidence="4" id="KW-0677">Repeat</keyword>
<feature type="compositionally biased region" description="Acidic residues" evidence="5">
    <location>
        <begin position="1231"/>
        <end position="1241"/>
    </location>
</feature>
<name>A0A1Y2BPD1_9FUNG</name>
<protein>
    <submittedName>
        <fullName evidence="6">RNI-like protein</fullName>
    </submittedName>
</protein>
<evidence type="ECO:0000256" key="3">
    <source>
        <dbReference type="ARBA" id="ARBA00022614"/>
    </source>
</evidence>
<evidence type="ECO:0000256" key="2">
    <source>
        <dbReference type="ARBA" id="ARBA00022490"/>
    </source>
</evidence>
<feature type="region of interest" description="Disordered" evidence="5">
    <location>
        <begin position="1"/>
        <end position="65"/>
    </location>
</feature>
<dbReference type="PANTHER" id="PTHR22710:SF2">
    <property type="entry name" value="X-RAY RADIATION RESISTANCE-ASSOCIATED PROTEIN 1"/>
    <property type="match status" value="1"/>
</dbReference>
<evidence type="ECO:0000256" key="4">
    <source>
        <dbReference type="ARBA" id="ARBA00022737"/>
    </source>
</evidence>
<dbReference type="InterPro" id="IPR001611">
    <property type="entry name" value="Leu-rich_rpt"/>
</dbReference>
<evidence type="ECO:0000313" key="7">
    <source>
        <dbReference type="Proteomes" id="UP000193642"/>
    </source>
</evidence>
<feature type="region of interest" description="Disordered" evidence="5">
    <location>
        <begin position="326"/>
        <end position="351"/>
    </location>
</feature>
<dbReference type="EMBL" id="MCGO01000059">
    <property type="protein sequence ID" value="ORY36015.1"/>
    <property type="molecule type" value="Genomic_DNA"/>
</dbReference>
<sequence length="1363" mass="149596">MEPIREASPLPPAAPSNKRKSLSFLLENVEQDLPAPGQAHTGKKLPPINNNPTSKPVETVSNPKAKKAIRPHEFVLGAKDGRARTPKTKHEQSDVGESDLIATNNARSLLEASSTADERVKRLMRRASKNLVVPHVLDGVAMLAKANVIHPADVYVLNVANSQLRFVVPEDLSLFENVHTFHGGENLLPFAKLGALPSLRRLSLPFNEISDLDLEVDGLFPLLEQLDLSYNHTSPAAVIVLATLPSLKSLDLTSNHITSLPIQLITSMPQWREKPRNGLSPELFTLQPPAGPPTGFSRSKPLSPSAPLVHDAFKPILEATAKEEFEVPTAPPPTTPGPPPPQPPPTANPDLIKVPAAEALPPPVTKNTNDAIQDDDNEVVNMAFSEDAVRVHTVKNNEIKSEVLVEPTIAALIDAGALPLEPPVTRVASSHALIVQTPAEDRELNMMSRPVEGLVAFAVLESLVLERNGLSSEDSLRILGHLPNLKKLNLNYNKYRTLFFLAMHQQTDEDESPPLPFQMVKYDGFHKLQELRIAFNRIDSTQGLLALIHLPVLKYIWIEGNPVLARFGKEQVSHANAVGAGTEVPDQPTNFKHCDPLKLFPRIYGIEILDLIYQAPPSVLEDTYYALAPVRATGAVALRRIVRPPPHDDDWNPVLVTATEPAKPGALPHTVGEAVKVTLEELQTRRRDIKLTDEEVKETVRAGRVLTLKELKRIRKREEKEVQKAEERKREEEKRMYEEELEKERKKIEELQAEKLREEEEEAAQNNPVEINVDEGEIDDVAPIMLPTVVNPDGTEMVYDPDAEDGTFLTGVHITGGAGDSASQPQPQSETDDSNQVGEIPTDSSAPFQDPPTTNPALPETDSSSQLDSTSTSLSTSTFDNPNDPLYPPHVLRRLHNTTNPKPHQKPPAAARAAEQRREMARIHQFPNTIQASLRALRHALTNPISYWRLMEDSYAKPTFAHTVRVRDAAAEAEEVRRMKVLNGGGVYVSPAEREEVLRREYQAEMEAKVGGVKREEGVGGGGGEGGVGRAVSSTGRSESSSNADAMVGPESGNVSPANSMWTTIAIKTQAEREAAIVAATRAAKNVNTTAKIAGDGKAAKAITSHLQIQVPKLKGLFLEEDALHLAQQLAQEQLSKQIKSINEENDDDAAGGDKDANSGGGVGDDLVSVNLFGGGVVGVSDGSRSTKETGSDVAGAGKSAVVLRLEREREEERERERLVQEAAERARVEAEDEDDEEEDYSSPQRRLTPNEAAVLAEKRAAEYKRRMLENKKVSDAKRRFGARKLRYKDEFEEMGAMMSAVDEKLEAIETNLASILNSSIMHKHVPQSRKLITEVQSEYKRIEKMYNESALAAIEASKMKAK</sequence>
<organism evidence="6 7">
    <name type="scientific">Rhizoclosmatium globosum</name>
    <dbReference type="NCBI Taxonomy" id="329046"/>
    <lineage>
        <taxon>Eukaryota</taxon>
        <taxon>Fungi</taxon>
        <taxon>Fungi incertae sedis</taxon>
        <taxon>Chytridiomycota</taxon>
        <taxon>Chytridiomycota incertae sedis</taxon>
        <taxon>Chytridiomycetes</taxon>
        <taxon>Chytridiales</taxon>
        <taxon>Chytriomycetaceae</taxon>
        <taxon>Rhizoclosmatium</taxon>
    </lineage>
</organism>
<feature type="compositionally biased region" description="Pro residues" evidence="5">
    <location>
        <begin position="329"/>
        <end position="347"/>
    </location>
</feature>
<evidence type="ECO:0000256" key="1">
    <source>
        <dbReference type="ARBA" id="ARBA00004496"/>
    </source>
</evidence>
<dbReference type="InterPro" id="IPR032675">
    <property type="entry name" value="LRR_dom_sf"/>
</dbReference>
<comment type="subcellular location">
    <subcellularLocation>
        <location evidence="1">Cytoplasm</location>
    </subcellularLocation>
</comment>
<feature type="region of interest" description="Disordered" evidence="5">
    <location>
        <begin position="718"/>
        <end position="743"/>
    </location>
</feature>
<gene>
    <name evidence="6" type="ORF">BCR33DRAFT_855614</name>
</gene>
<dbReference type="SUPFAM" id="SSF52047">
    <property type="entry name" value="RNI-like"/>
    <property type="match status" value="1"/>
</dbReference>
<feature type="compositionally biased region" description="Gly residues" evidence="5">
    <location>
        <begin position="1019"/>
        <end position="1029"/>
    </location>
</feature>
<dbReference type="Proteomes" id="UP000193642">
    <property type="component" value="Unassembled WGS sequence"/>
</dbReference>
<keyword evidence="3" id="KW-0433">Leucine-rich repeat</keyword>
<dbReference type="GO" id="GO:0005634">
    <property type="term" value="C:nucleus"/>
    <property type="evidence" value="ECO:0007669"/>
    <property type="project" value="TreeGrafter"/>
</dbReference>
<dbReference type="SMART" id="SM00369">
    <property type="entry name" value="LRR_TYP"/>
    <property type="match status" value="3"/>
</dbReference>
<feature type="compositionally biased region" description="Polar residues" evidence="5">
    <location>
        <begin position="821"/>
        <end position="848"/>
    </location>
</feature>
<dbReference type="InterPro" id="IPR003591">
    <property type="entry name" value="Leu-rich_rpt_typical-subtyp"/>
</dbReference>
<feature type="region of interest" description="Disordered" evidence="5">
    <location>
        <begin position="1208"/>
        <end position="1249"/>
    </location>
</feature>
<feature type="region of interest" description="Disordered" evidence="5">
    <location>
        <begin position="1014"/>
        <end position="1055"/>
    </location>
</feature>
<dbReference type="PANTHER" id="PTHR22710">
    <property type="entry name" value="X-RAY RADIATION RESISTANCE ASSOCIATED PROTEIN 1 XRRA1"/>
    <property type="match status" value="1"/>
</dbReference>
<reference evidence="6 7" key="1">
    <citation type="submission" date="2016-07" db="EMBL/GenBank/DDBJ databases">
        <title>Pervasive Adenine N6-methylation of Active Genes in Fungi.</title>
        <authorList>
            <consortium name="DOE Joint Genome Institute"/>
            <person name="Mondo S.J."/>
            <person name="Dannebaum R.O."/>
            <person name="Kuo R.C."/>
            <person name="Labutti K."/>
            <person name="Haridas S."/>
            <person name="Kuo A."/>
            <person name="Salamov A."/>
            <person name="Ahrendt S.R."/>
            <person name="Lipzen A."/>
            <person name="Sullivan W."/>
            <person name="Andreopoulos W.B."/>
            <person name="Clum A."/>
            <person name="Lindquist E."/>
            <person name="Daum C."/>
            <person name="Ramamoorthy G.K."/>
            <person name="Gryganskyi A."/>
            <person name="Culley D."/>
            <person name="Magnuson J.K."/>
            <person name="James T.Y."/>
            <person name="O'Malley M.A."/>
            <person name="Stajich J.E."/>
            <person name="Spatafora J.W."/>
            <person name="Visel A."/>
            <person name="Grigoriev I.V."/>
        </authorList>
    </citation>
    <scope>NUCLEOTIDE SEQUENCE [LARGE SCALE GENOMIC DNA]</scope>
    <source>
        <strain evidence="6 7">JEL800</strain>
    </source>
</reference>
<evidence type="ECO:0000313" key="6">
    <source>
        <dbReference type="EMBL" id="ORY36015.1"/>
    </source>
</evidence>
<dbReference type="PROSITE" id="PS51450">
    <property type="entry name" value="LRR"/>
    <property type="match status" value="1"/>
</dbReference>
<dbReference type="OrthoDB" id="1687175at2759"/>
<feature type="region of interest" description="Disordered" evidence="5">
    <location>
        <begin position="801"/>
        <end position="915"/>
    </location>
</feature>
<feature type="compositionally biased region" description="Low complexity" evidence="5">
    <location>
        <begin position="861"/>
        <end position="878"/>
    </location>
</feature>
<comment type="caution">
    <text evidence="6">The sequence shown here is derived from an EMBL/GenBank/DDBJ whole genome shotgun (WGS) entry which is preliminary data.</text>
</comment>
<feature type="compositionally biased region" description="Polar residues" evidence="5">
    <location>
        <begin position="48"/>
        <end position="62"/>
    </location>
</feature>
<feature type="compositionally biased region" description="Basic and acidic residues" evidence="5">
    <location>
        <begin position="1208"/>
        <end position="1230"/>
    </location>
</feature>
<dbReference type="Gene3D" id="3.80.10.10">
    <property type="entry name" value="Ribonuclease Inhibitor"/>
    <property type="match status" value="2"/>
</dbReference>
<proteinExistence type="predicted"/>
<dbReference type="GO" id="GO:0005737">
    <property type="term" value="C:cytoplasm"/>
    <property type="evidence" value="ECO:0007669"/>
    <property type="project" value="UniProtKB-SubCell"/>
</dbReference>
<evidence type="ECO:0000256" key="5">
    <source>
        <dbReference type="SAM" id="MobiDB-lite"/>
    </source>
</evidence>
<accession>A0A1Y2BPD1</accession>
<dbReference type="STRING" id="329046.A0A1Y2BPD1"/>